<dbReference type="EMBL" id="JAAFGW010000094">
    <property type="protein sequence ID" value="NDP48222.1"/>
    <property type="molecule type" value="Genomic_DNA"/>
</dbReference>
<reference evidence="1 2" key="1">
    <citation type="submission" date="2019-09" db="EMBL/GenBank/DDBJ databases">
        <title>H2 Metabolism Revealed by Metagenomic Analysis in Subglacial Sediment of East Antarctica.</title>
        <authorList>
            <person name="Yang Z."/>
            <person name="Zhang Y."/>
            <person name="Lv Y."/>
            <person name="Yan W."/>
            <person name="Xiao X."/>
            <person name="Sun B."/>
            <person name="Ma H."/>
        </authorList>
    </citation>
    <scope>NUCLEOTIDE SEQUENCE [LARGE SCALE GENOMIC DNA]</scope>
    <source>
        <strain evidence="1">Bin2_2</strain>
    </source>
</reference>
<name>A0A7C9NR91_9PROT</name>
<dbReference type="Pfam" id="PF13591">
    <property type="entry name" value="MerR_2"/>
    <property type="match status" value="1"/>
</dbReference>
<proteinExistence type="predicted"/>
<feature type="non-terminal residue" evidence="1">
    <location>
        <position position="1"/>
    </location>
</feature>
<comment type="caution">
    <text evidence="1">The sequence shown here is derived from an EMBL/GenBank/DDBJ whole genome shotgun (WGS) entry which is preliminary data.</text>
</comment>
<protein>
    <submittedName>
        <fullName evidence="1">MerR family transcriptional regulator</fullName>
    </submittedName>
</protein>
<gene>
    <name evidence="1" type="ORF">GZ085_07495</name>
</gene>
<dbReference type="AlphaFoldDB" id="A0A7C9NR91"/>
<evidence type="ECO:0000313" key="1">
    <source>
        <dbReference type="EMBL" id="NDP48222.1"/>
    </source>
</evidence>
<sequence length="89" mass="10046">DLSLEELARACAVEPQWIVERIEAGILGDGSIQVTSYRFTSKDLTRTRRMRQLERDFDAMPELAALVADLIEEVDRLKGRIKIAGLTVD</sequence>
<dbReference type="Gene3D" id="1.10.1660.10">
    <property type="match status" value="1"/>
</dbReference>
<accession>A0A7C9NR91</accession>
<dbReference type="Proteomes" id="UP000483432">
    <property type="component" value="Unassembled WGS sequence"/>
</dbReference>
<evidence type="ECO:0000313" key="2">
    <source>
        <dbReference type="Proteomes" id="UP000483432"/>
    </source>
</evidence>
<organism evidence="1 2">
    <name type="scientific">Sulfuriferula multivorans</name>
    <dbReference type="NCBI Taxonomy" id="1559896"/>
    <lineage>
        <taxon>Bacteria</taxon>
        <taxon>Pseudomonadati</taxon>
        <taxon>Pseudomonadota</taxon>
        <taxon>Betaproteobacteria</taxon>
        <taxon>Nitrosomonadales</taxon>
        <taxon>Sulfuricellaceae</taxon>
        <taxon>Sulfuriferula</taxon>
    </lineage>
</organism>